<dbReference type="GO" id="GO:0000026">
    <property type="term" value="F:alpha-1,2-mannosyltransferase activity"/>
    <property type="evidence" value="ECO:0007669"/>
    <property type="project" value="TreeGrafter"/>
</dbReference>
<dbReference type="OrthoDB" id="439943at2759"/>
<sequence>MKWLSLNRYKRLVTVILFIFALSSLSILFRENLKLGFNLTSADGTDIAITETSEPINACFLILVRNRELEGIISSIRQLEARFNRNFHYPYVFLNDEDFSQEFKDTVLNEVSGDVQFGKVEEDMWGYPAHINQTRAREAMRDMEKKNVPYGGSESYRHMCRFQSGFFFRLPLVQDYEYYWRVEPDVDFSCDIPYDVFRFMKTNKKKYGFTMTLYEIKETIPTLWDTVTDFRKDNSEMLMTDRATLWKFVADDNGAAYSRCHFWTNFEIASFDIWRSEAYLKFFDYLDSSGGFYYERWGDAPVHTIAASMFLAKDEIHRFDDIGYRHGTFSHCPMSPKIWHQRNCACDRRQDFDFGMRARTGCGIKVENYRREQRGDSSGSSNFRLLPPPSPNEYRVDEHAKLKKLSSDVAHQLLSGAVAHVTLTGAGVFISKAVAAAEMVKHKVNTSIHQYNQIGDVEDNVMWEPISEDLDRLKVTRHVPVLMIHLSTIKLPELEEIASYQSSSK</sequence>
<dbReference type="GO" id="GO:0005794">
    <property type="term" value="C:Golgi apparatus"/>
    <property type="evidence" value="ECO:0007669"/>
    <property type="project" value="TreeGrafter"/>
</dbReference>
<evidence type="ECO:0000256" key="1">
    <source>
        <dbReference type="ARBA" id="ARBA00007677"/>
    </source>
</evidence>
<dbReference type="PANTHER" id="PTHR31121">
    <property type="entry name" value="ALPHA-1,2 MANNOSYLTRANSFERASE KTR1"/>
    <property type="match status" value="1"/>
</dbReference>
<dbReference type="GO" id="GO:0003676">
    <property type="term" value="F:nucleic acid binding"/>
    <property type="evidence" value="ECO:0007669"/>
    <property type="project" value="InterPro"/>
</dbReference>
<dbReference type="GO" id="GO:0006487">
    <property type="term" value="P:protein N-linked glycosylation"/>
    <property type="evidence" value="ECO:0007669"/>
    <property type="project" value="TreeGrafter"/>
</dbReference>
<keyword evidence="2" id="KW-0808">Transferase</keyword>
<dbReference type="SUPFAM" id="SSF82704">
    <property type="entry name" value="AlbA-like"/>
    <property type="match status" value="1"/>
</dbReference>
<dbReference type="FunFam" id="3.90.550.10:FF:000051">
    <property type="entry name" value="Alpha-1,2-mannosyltransferase (Ktr4)"/>
    <property type="match status" value="1"/>
</dbReference>
<evidence type="ECO:0000259" key="3">
    <source>
        <dbReference type="Pfam" id="PF01918"/>
    </source>
</evidence>
<dbReference type="InterPro" id="IPR002685">
    <property type="entry name" value="Glyco_trans_15"/>
</dbReference>
<dbReference type="Pfam" id="PF01793">
    <property type="entry name" value="Glyco_transf_15"/>
    <property type="match status" value="1"/>
</dbReference>
<evidence type="ECO:0000313" key="5">
    <source>
        <dbReference type="Proteomes" id="UP000242875"/>
    </source>
</evidence>
<proteinExistence type="inferred from homology"/>
<dbReference type="InterPro" id="IPR036882">
    <property type="entry name" value="Alba-like_dom_sf"/>
</dbReference>
<dbReference type="Gene3D" id="3.90.550.10">
    <property type="entry name" value="Spore Coat Polysaccharide Biosynthesis Protein SpsA, Chain A"/>
    <property type="match status" value="1"/>
</dbReference>
<dbReference type="PANTHER" id="PTHR31121:SF2">
    <property type="entry name" value="MANNOSYLTRANSFERASE KTR5-RELATED"/>
    <property type="match status" value="1"/>
</dbReference>
<evidence type="ECO:0000256" key="2">
    <source>
        <dbReference type="ARBA" id="ARBA00022679"/>
    </source>
</evidence>
<name>A0A261XYA1_9FUNG</name>
<gene>
    <name evidence="4" type="ORF">BZG36_04218</name>
</gene>
<dbReference type="EMBL" id="MVBO01000091">
    <property type="protein sequence ID" value="OZJ03322.1"/>
    <property type="molecule type" value="Genomic_DNA"/>
</dbReference>
<comment type="similarity">
    <text evidence="1">Belongs to the glycosyltransferase 15 family.</text>
</comment>
<dbReference type="AlphaFoldDB" id="A0A261XYA1"/>
<dbReference type="GO" id="GO:0016020">
    <property type="term" value="C:membrane"/>
    <property type="evidence" value="ECO:0007669"/>
    <property type="project" value="InterPro"/>
</dbReference>
<accession>A0A261XYA1</accession>
<feature type="domain" description="DNA/RNA-binding protein Alba-like" evidence="3">
    <location>
        <begin position="392"/>
        <end position="454"/>
    </location>
</feature>
<dbReference type="InterPro" id="IPR029044">
    <property type="entry name" value="Nucleotide-diphossugar_trans"/>
</dbReference>
<keyword evidence="5" id="KW-1185">Reference proteome</keyword>
<evidence type="ECO:0000313" key="4">
    <source>
        <dbReference type="EMBL" id="OZJ03322.1"/>
    </source>
</evidence>
<dbReference type="Pfam" id="PF01918">
    <property type="entry name" value="Alba"/>
    <property type="match status" value="1"/>
</dbReference>
<reference evidence="4 5" key="1">
    <citation type="journal article" date="2017" name="Mycologia">
        <title>Bifiguratus adelaidae, gen. et sp. nov., a new member of Mucoromycotina in endophytic and soil-dwelling habitats.</title>
        <authorList>
            <person name="Torres-Cruz T.J."/>
            <person name="Billingsley Tobias T.L."/>
            <person name="Almatruk M."/>
            <person name="Hesse C."/>
            <person name="Kuske C.R."/>
            <person name="Desiro A."/>
            <person name="Benucci G.M."/>
            <person name="Bonito G."/>
            <person name="Stajich J.E."/>
            <person name="Dunlap C."/>
            <person name="Arnold A.E."/>
            <person name="Porras-Alfaro A."/>
        </authorList>
    </citation>
    <scope>NUCLEOTIDE SEQUENCE [LARGE SCALE GENOMIC DNA]</scope>
    <source>
        <strain evidence="4 5">AZ0501</strain>
    </source>
</reference>
<dbReference type="InterPro" id="IPR002775">
    <property type="entry name" value="DNA/RNA-bd_Alba-like"/>
</dbReference>
<organism evidence="4 5">
    <name type="scientific">Bifiguratus adelaidae</name>
    <dbReference type="NCBI Taxonomy" id="1938954"/>
    <lineage>
        <taxon>Eukaryota</taxon>
        <taxon>Fungi</taxon>
        <taxon>Fungi incertae sedis</taxon>
        <taxon>Mucoromycota</taxon>
        <taxon>Mucoromycotina</taxon>
        <taxon>Endogonomycetes</taxon>
        <taxon>Endogonales</taxon>
        <taxon>Endogonales incertae sedis</taxon>
        <taxon>Bifiguratus</taxon>
    </lineage>
</organism>
<dbReference type="GO" id="GO:0000032">
    <property type="term" value="P:cell wall mannoprotein biosynthetic process"/>
    <property type="evidence" value="ECO:0007669"/>
    <property type="project" value="TreeGrafter"/>
</dbReference>
<dbReference type="Proteomes" id="UP000242875">
    <property type="component" value="Unassembled WGS sequence"/>
</dbReference>
<dbReference type="Gene3D" id="3.30.110.20">
    <property type="entry name" value="Alba-like domain"/>
    <property type="match status" value="1"/>
</dbReference>
<comment type="caution">
    <text evidence="4">The sequence shown here is derived from an EMBL/GenBank/DDBJ whole genome shotgun (WGS) entry which is preliminary data.</text>
</comment>
<dbReference type="SUPFAM" id="SSF53448">
    <property type="entry name" value="Nucleotide-diphospho-sugar transferases"/>
    <property type="match status" value="1"/>
</dbReference>
<protein>
    <recommendedName>
        <fullName evidence="3">DNA/RNA-binding protein Alba-like domain-containing protein</fullName>
    </recommendedName>
</protein>